<name>A0ABU0BDC6_9HYPH</name>
<evidence type="ECO:0000313" key="2">
    <source>
        <dbReference type="Proteomes" id="UP001224682"/>
    </source>
</evidence>
<sequence>MSRALTLVHAKVDELETALLAARTLSEGE</sequence>
<proteinExistence type="predicted"/>
<dbReference type="EMBL" id="JAUSUI010000005">
    <property type="protein sequence ID" value="MDQ0303838.1"/>
    <property type="molecule type" value="Genomic_DNA"/>
</dbReference>
<accession>A0ABU0BDC6</accession>
<organism evidence="1 2">
    <name type="scientific">Ancylobacter polymorphus</name>
    <dbReference type="NCBI Taxonomy" id="223390"/>
    <lineage>
        <taxon>Bacteria</taxon>
        <taxon>Pseudomonadati</taxon>
        <taxon>Pseudomonadota</taxon>
        <taxon>Alphaproteobacteria</taxon>
        <taxon>Hyphomicrobiales</taxon>
        <taxon>Xanthobacteraceae</taxon>
        <taxon>Ancylobacter</taxon>
    </lineage>
</organism>
<reference evidence="1 2" key="1">
    <citation type="submission" date="2023-07" db="EMBL/GenBank/DDBJ databases">
        <title>Genomic Encyclopedia of Type Strains, Phase IV (KMG-IV): sequencing the most valuable type-strain genomes for metagenomic binning, comparative biology and taxonomic classification.</title>
        <authorList>
            <person name="Goeker M."/>
        </authorList>
    </citation>
    <scope>NUCLEOTIDE SEQUENCE [LARGE SCALE GENOMIC DNA]</scope>
    <source>
        <strain evidence="1 2">DSM 2457</strain>
    </source>
</reference>
<gene>
    <name evidence="1" type="ORF">J2S75_002872</name>
</gene>
<evidence type="ECO:0000313" key="1">
    <source>
        <dbReference type="EMBL" id="MDQ0303838.1"/>
    </source>
</evidence>
<dbReference type="Proteomes" id="UP001224682">
    <property type="component" value="Unassembled WGS sequence"/>
</dbReference>
<comment type="caution">
    <text evidence="1">The sequence shown here is derived from an EMBL/GenBank/DDBJ whole genome shotgun (WGS) entry which is preliminary data.</text>
</comment>
<keyword evidence="2" id="KW-1185">Reference proteome</keyword>
<protein>
    <submittedName>
        <fullName evidence="1">Uncharacterized protein</fullName>
    </submittedName>
</protein>